<dbReference type="PROSITE" id="PS51094">
    <property type="entry name" value="PTS_EIIA_TYPE_2"/>
    <property type="match status" value="1"/>
</dbReference>
<protein>
    <submittedName>
        <fullName evidence="2">PTS sugar transporter subunit IIA</fullName>
    </submittedName>
</protein>
<dbReference type="InterPro" id="IPR016152">
    <property type="entry name" value="PTrfase/Anion_transptr"/>
</dbReference>
<dbReference type="OrthoDB" id="9782569at2"/>
<proteinExistence type="predicted"/>
<dbReference type="EMBL" id="CP041730">
    <property type="protein sequence ID" value="QDQ29209.1"/>
    <property type="molecule type" value="Genomic_DNA"/>
</dbReference>
<evidence type="ECO:0000313" key="2">
    <source>
        <dbReference type="EMBL" id="QDQ29209.1"/>
    </source>
</evidence>
<dbReference type="PROSITE" id="PS00372">
    <property type="entry name" value="PTS_EIIA_TYPE_2_HIS"/>
    <property type="match status" value="1"/>
</dbReference>
<dbReference type="InterPro" id="IPR051541">
    <property type="entry name" value="PTS_SugarTrans_NitroReg"/>
</dbReference>
<dbReference type="Pfam" id="PF00359">
    <property type="entry name" value="PTS_EIIA_2"/>
    <property type="match status" value="1"/>
</dbReference>
<evidence type="ECO:0000313" key="3">
    <source>
        <dbReference type="Proteomes" id="UP000317550"/>
    </source>
</evidence>
<evidence type="ECO:0000259" key="1">
    <source>
        <dbReference type="PROSITE" id="PS51094"/>
    </source>
</evidence>
<keyword evidence="2" id="KW-0762">Sugar transport</keyword>
<dbReference type="PANTHER" id="PTHR47738">
    <property type="entry name" value="PTS SYSTEM FRUCTOSE-LIKE EIIA COMPONENT-RELATED"/>
    <property type="match status" value="1"/>
</dbReference>
<reference evidence="3" key="1">
    <citation type="submission" date="2019-07" db="EMBL/GenBank/DDBJ databases">
        <title>Chitinimonas sp. nov., isolated from Ny-Alesund, arctica soil.</title>
        <authorList>
            <person name="Xu Q."/>
            <person name="Peng F."/>
        </authorList>
    </citation>
    <scope>NUCLEOTIDE SEQUENCE [LARGE SCALE GENOMIC DNA]</scope>
    <source>
        <strain evidence="3">R3-44</strain>
    </source>
</reference>
<dbReference type="InterPro" id="IPR002178">
    <property type="entry name" value="PTS_EIIA_type-2_dom"/>
</dbReference>
<sequence length="153" mass="17192">MQALNTLAHICPPENILLDPPVRNQRELFEYTARYLQNRFDLPADRIATRLAERERMGTTGLGQGVAIPHARLNGLKTALALFIRTPHPIAFDAPDGKPVGEFLLLLVPEHANKEHLQLLADAAQLLCERSFRHAARLARTPVDIHRLMLEAQ</sequence>
<dbReference type="AlphaFoldDB" id="A0A516SM35"/>
<keyword evidence="2" id="KW-0813">Transport</keyword>
<dbReference type="CDD" id="cd00211">
    <property type="entry name" value="PTS_IIA_fru"/>
    <property type="match status" value="1"/>
</dbReference>
<keyword evidence="3" id="KW-1185">Reference proteome</keyword>
<organism evidence="2 3">
    <name type="scientific">Chitinimonas arctica</name>
    <dbReference type="NCBI Taxonomy" id="2594795"/>
    <lineage>
        <taxon>Bacteria</taxon>
        <taxon>Pseudomonadati</taxon>
        <taxon>Pseudomonadota</taxon>
        <taxon>Betaproteobacteria</taxon>
        <taxon>Neisseriales</taxon>
        <taxon>Chitinibacteraceae</taxon>
        <taxon>Chitinimonas</taxon>
    </lineage>
</organism>
<dbReference type="GO" id="GO:0030295">
    <property type="term" value="F:protein kinase activator activity"/>
    <property type="evidence" value="ECO:0007669"/>
    <property type="project" value="TreeGrafter"/>
</dbReference>
<feature type="domain" description="PTS EIIA type-2" evidence="1">
    <location>
        <begin position="9"/>
        <end position="152"/>
    </location>
</feature>
<dbReference type="Proteomes" id="UP000317550">
    <property type="component" value="Chromosome"/>
</dbReference>
<dbReference type="PANTHER" id="PTHR47738:SF1">
    <property type="entry name" value="NITROGEN REGULATORY PROTEIN"/>
    <property type="match status" value="1"/>
</dbReference>
<accession>A0A516SM35</accession>
<gene>
    <name evidence="2" type="ORF">FNU76_04375</name>
</gene>
<dbReference type="SUPFAM" id="SSF55804">
    <property type="entry name" value="Phoshotransferase/anion transport protein"/>
    <property type="match status" value="1"/>
</dbReference>
<dbReference type="Gene3D" id="3.40.930.10">
    <property type="entry name" value="Mannitol-specific EII, Chain A"/>
    <property type="match status" value="1"/>
</dbReference>
<dbReference type="KEGG" id="cari:FNU76_04375"/>
<name>A0A516SM35_9NEIS</name>